<sequence>MLTSNLSISFFRILFLIGIALLSSSITNQVVSNWEKPLSWIGFFLGSALCISYILKSHFERKIDLVFAFKIIISGLTGTYIAIYMLPPVINADLVSSYKKVYLSSLILFSLFIGYRQTTSWKNLWKSMAKASARHSFFLIFLPFFAISTYTDLLFTVGDSNPAKLLPFSIEKEGNLELSEFFTNFEQTPSETFKSDNNTLMTATLLPSGNYIRHPFFLVYKEGRTLSAFPLLPGLYNTVVYFSLRCVGVDIKVPDKIDFAANGLKYHTETDFLYLEKFSASILFAFSSVLFFKFVNRFVSARTALLTTILYSFGTTHFSQSSQTLWQHGFVELLVILSMTLLFSRDTSFLRKYLSLGIVLGTFYFIRPPSIFLGFGFGIAFLFDLKTTSESKSRVSKFVSFTTGFLLINLLLGSINYFEYGNITGGYQLMTKAYEIIRKTDYFTSSFVEGCLGLLFSPGFGLFIYSPFIAFSFFGFTFWKKKISILLIPMGIATLAYLPIFSKYFTWWGGNSYGARFLTDLMPLLTVFIFPFITRSYKQPVFRTLFYVVAIVSIWANTSAVFSDGPYKKWSACYHLPTEAKIWDWKNVRYTYPLKRYYPLITGQIDFEPLYECHAGSFRGFIKGRYAFQFDETNLLPLTEKISPDTALELSSGNYCLGTFLGSEKETHNSGQLQIIISQGKDTIFNQIVGPEPISSQYEPSVSEVYIPKTSKTRISLLKTGKGPIIFGGIRLKKAPCKELLLKREESRPTTLLEFPKN</sequence>
<organism evidence="2 5">
    <name type="scientific">Leptospira langatensis</name>
    <dbReference type="NCBI Taxonomy" id="2484983"/>
    <lineage>
        <taxon>Bacteria</taxon>
        <taxon>Pseudomonadati</taxon>
        <taxon>Spirochaetota</taxon>
        <taxon>Spirochaetia</taxon>
        <taxon>Leptospirales</taxon>
        <taxon>Leptospiraceae</taxon>
        <taxon>Leptospira</taxon>
    </lineage>
</organism>
<dbReference type="Proteomes" id="UP000297273">
    <property type="component" value="Unassembled WGS sequence"/>
</dbReference>
<dbReference type="OrthoDB" id="312574at2"/>
<feature type="transmembrane region" description="Helical" evidence="1">
    <location>
        <begin position="136"/>
        <end position="157"/>
    </location>
</feature>
<feature type="transmembrane region" description="Helical" evidence="1">
    <location>
        <begin position="486"/>
        <end position="507"/>
    </location>
</feature>
<feature type="transmembrane region" description="Helical" evidence="1">
    <location>
        <begin position="356"/>
        <end position="383"/>
    </location>
</feature>
<protein>
    <submittedName>
        <fullName evidence="2">Dolichyl-phosphate-mannose--protein mannosyltransferase</fullName>
    </submittedName>
</protein>
<keyword evidence="1" id="KW-1133">Transmembrane helix</keyword>
<dbReference type="AlphaFoldDB" id="A0A5F1ZP90"/>
<feature type="transmembrane region" description="Helical" evidence="1">
    <location>
        <begin position="37"/>
        <end position="55"/>
    </location>
</feature>
<evidence type="ECO:0000313" key="3">
    <source>
        <dbReference type="EMBL" id="TGL39299.1"/>
    </source>
</evidence>
<reference evidence="2 5" key="2">
    <citation type="journal article" date="2019" name="PLoS Negl. Trop. Dis.">
        <title>Revisiting the worldwide diversity of Leptospira species in the environment.</title>
        <authorList>
            <person name="Vincent A.T."/>
            <person name="Schiettekatte O."/>
            <person name="Bourhy P."/>
            <person name="Veyrier F.J."/>
            <person name="Picardeau M."/>
        </authorList>
    </citation>
    <scope>NUCLEOTIDE SEQUENCE [LARGE SCALE GENOMIC DNA]</scope>
    <source>
        <strain evidence="3">201702690</strain>
        <strain evidence="2 5">SSW18</strain>
    </source>
</reference>
<dbReference type="EMBL" id="RQER01000005">
    <property type="protein sequence ID" value="TGK01944.1"/>
    <property type="molecule type" value="Genomic_DNA"/>
</dbReference>
<accession>A0A5F1ZP90</accession>
<feature type="transmembrane region" description="Helical" evidence="1">
    <location>
        <begin position="67"/>
        <end position="86"/>
    </location>
</feature>
<name>A0A5F1ZP90_9LEPT</name>
<feature type="transmembrane region" description="Helical" evidence="1">
    <location>
        <begin position="545"/>
        <end position="563"/>
    </location>
</feature>
<dbReference type="GO" id="GO:0016757">
    <property type="term" value="F:glycosyltransferase activity"/>
    <property type="evidence" value="ECO:0007669"/>
    <property type="project" value="UniProtKB-KW"/>
</dbReference>
<proteinExistence type="predicted"/>
<feature type="transmembrane region" description="Helical" evidence="1">
    <location>
        <begin position="98"/>
        <end position="115"/>
    </location>
</feature>
<keyword evidence="2" id="KW-0808">Transferase</keyword>
<keyword evidence="4" id="KW-1185">Reference proteome</keyword>
<keyword evidence="1" id="KW-0472">Membrane</keyword>
<keyword evidence="1" id="KW-0812">Transmembrane</keyword>
<evidence type="ECO:0000313" key="2">
    <source>
        <dbReference type="EMBL" id="TGK01944.1"/>
    </source>
</evidence>
<comment type="caution">
    <text evidence="2">The sequence shown here is derived from an EMBL/GenBank/DDBJ whole genome shotgun (WGS) entry which is preliminary data.</text>
</comment>
<dbReference type="EMBL" id="RQGC01000012">
    <property type="protein sequence ID" value="TGL39299.1"/>
    <property type="molecule type" value="Genomic_DNA"/>
</dbReference>
<feature type="transmembrane region" description="Helical" evidence="1">
    <location>
        <begin position="462"/>
        <end position="479"/>
    </location>
</feature>
<keyword evidence="2" id="KW-0328">Glycosyltransferase</keyword>
<reference evidence="3" key="1">
    <citation type="submission" date="2018-10" db="EMBL/GenBank/DDBJ databases">
        <authorList>
            <person name="Vincent A.T."/>
            <person name="Schiettekatte O."/>
            <person name="Bourhy P."/>
            <person name="Veyrier F.J."/>
            <person name="Picardeau M."/>
        </authorList>
    </citation>
    <scope>NUCLEOTIDE SEQUENCE</scope>
    <source>
        <strain evidence="3">201702690</strain>
    </source>
</reference>
<feature type="transmembrane region" description="Helical" evidence="1">
    <location>
        <begin position="272"/>
        <end position="292"/>
    </location>
</feature>
<evidence type="ECO:0000313" key="4">
    <source>
        <dbReference type="Proteomes" id="UP000297273"/>
    </source>
</evidence>
<evidence type="ECO:0000313" key="5">
    <source>
        <dbReference type="Proteomes" id="UP000297946"/>
    </source>
</evidence>
<feature type="transmembrane region" description="Helical" evidence="1">
    <location>
        <begin position="513"/>
        <end position="533"/>
    </location>
</feature>
<evidence type="ECO:0000256" key="1">
    <source>
        <dbReference type="SAM" id="Phobius"/>
    </source>
</evidence>
<feature type="transmembrane region" description="Helical" evidence="1">
    <location>
        <begin position="398"/>
        <end position="418"/>
    </location>
</feature>
<gene>
    <name evidence="2" type="ORF">EHO57_09135</name>
    <name evidence="3" type="ORF">EHQ53_14485</name>
</gene>
<dbReference type="Proteomes" id="UP000297946">
    <property type="component" value="Unassembled WGS sequence"/>
</dbReference>
<feature type="transmembrane region" description="Helical" evidence="1">
    <location>
        <begin position="325"/>
        <end position="344"/>
    </location>
</feature>